<name>A0A934NFE7_9BACT</name>
<gene>
    <name evidence="1" type="ORF">JF887_03635</name>
</gene>
<organism evidence="1 2">
    <name type="scientific">Candidatus Amunia macphersoniae</name>
    <dbReference type="NCBI Taxonomy" id="3127014"/>
    <lineage>
        <taxon>Bacteria</taxon>
        <taxon>Bacillati</taxon>
        <taxon>Candidatus Dormiibacterota</taxon>
        <taxon>Candidatus Dormibacteria</taxon>
        <taxon>Candidatus Aeolococcales</taxon>
        <taxon>Candidatus Aeolococcaceae</taxon>
        <taxon>Candidatus Amunia</taxon>
    </lineage>
</organism>
<dbReference type="SUPFAM" id="SSF55961">
    <property type="entry name" value="Bet v1-like"/>
    <property type="match status" value="1"/>
</dbReference>
<dbReference type="AlphaFoldDB" id="A0A934NFE7"/>
<dbReference type="CDD" id="cd07812">
    <property type="entry name" value="SRPBCC"/>
    <property type="match status" value="1"/>
</dbReference>
<dbReference type="InterPro" id="IPR019587">
    <property type="entry name" value="Polyketide_cyclase/dehydratase"/>
</dbReference>
<evidence type="ECO:0000313" key="2">
    <source>
        <dbReference type="Proteomes" id="UP000614410"/>
    </source>
</evidence>
<protein>
    <submittedName>
        <fullName evidence="1">SRPBCC family protein</fullName>
    </submittedName>
</protein>
<dbReference type="Pfam" id="PF10604">
    <property type="entry name" value="Polyketide_cyc2"/>
    <property type="match status" value="1"/>
</dbReference>
<reference evidence="1 2" key="1">
    <citation type="submission" date="2020-10" db="EMBL/GenBank/DDBJ databases">
        <title>Ca. Dormibacterota MAGs.</title>
        <authorList>
            <person name="Montgomery K."/>
        </authorList>
    </citation>
    <scope>NUCLEOTIDE SEQUENCE [LARGE SCALE GENOMIC DNA]</scope>
    <source>
        <strain evidence="1">Mitchell_Peninsula_5</strain>
    </source>
</reference>
<sequence length="164" mass="17910">MATVTVETHIGGAFPAAVYDLVADLPRMGEWSPECERVEWTGATAAPVSGAQFTGHNRLGGRHWSTHGTVTVAERGREFTFEIRSVLNLPVALWRYRFEARDGGCRVIESTEDRRGGLIRLVGRLATGVGDRPARNRETMTVTLERLRAAVEKAGATGGSPRHL</sequence>
<comment type="caution">
    <text evidence="1">The sequence shown here is derived from an EMBL/GenBank/DDBJ whole genome shotgun (WGS) entry which is preliminary data.</text>
</comment>
<dbReference type="Proteomes" id="UP000614410">
    <property type="component" value="Unassembled WGS sequence"/>
</dbReference>
<dbReference type="Gene3D" id="3.30.530.20">
    <property type="match status" value="1"/>
</dbReference>
<evidence type="ECO:0000313" key="1">
    <source>
        <dbReference type="EMBL" id="MBJ7608510.1"/>
    </source>
</evidence>
<dbReference type="InterPro" id="IPR023393">
    <property type="entry name" value="START-like_dom_sf"/>
</dbReference>
<proteinExistence type="predicted"/>
<dbReference type="EMBL" id="JAEKNN010000017">
    <property type="protein sequence ID" value="MBJ7608510.1"/>
    <property type="molecule type" value="Genomic_DNA"/>
</dbReference>
<accession>A0A934NFE7</accession>